<accession>A0A813T8W9</accession>
<dbReference type="Proteomes" id="UP000682733">
    <property type="component" value="Unassembled WGS sequence"/>
</dbReference>
<feature type="region of interest" description="Disordered" evidence="1">
    <location>
        <begin position="72"/>
        <end position="132"/>
    </location>
</feature>
<name>A0A813T8W9_9BILA</name>
<keyword evidence="6" id="KW-1185">Reference proteome</keyword>
<organism evidence="3 6">
    <name type="scientific">Didymodactylos carnosus</name>
    <dbReference type="NCBI Taxonomy" id="1234261"/>
    <lineage>
        <taxon>Eukaryota</taxon>
        <taxon>Metazoa</taxon>
        <taxon>Spiralia</taxon>
        <taxon>Gnathifera</taxon>
        <taxon>Rotifera</taxon>
        <taxon>Eurotatoria</taxon>
        <taxon>Bdelloidea</taxon>
        <taxon>Philodinida</taxon>
        <taxon>Philodinidae</taxon>
        <taxon>Didymodactylos</taxon>
    </lineage>
</organism>
<comment type="caution">
    <text evidence="3">The sequence shown here is derived from an EMBL/GenBank/DDBJ whole genome shotgun (WGS) entry which is preliminary data.</text>
</comment>
<reference evidence="3" key="1">
    <citation type="submission" date="2021-02" db="EMBL/GenBank/DDBJ databases">
        <authorList>
            <person name="Nowell W R."/>
        </authorList>
    </citation>
    <scope>NUCLEOTIDE SEQUENCE</scope>
</reference>
<proteinExistence type="predicted"/>
<dbReference type="EMBL" id="CAJOBC010000507">
    <property type="protein sequence ID" value="CAF3594768.1"/>
    <property type="molecule type" value="Genomic_DNA"/>
</dbReference>
<evidence type="ECO:0000313" key="6">
    <source>
        <dbReference type="Proteomes" id="UP000663829"/>
    </source>
</evidence>
<protein>
    <submittedName>
        <fullName evidence="3">Uncharacterized protein</fullName>
    </submittedName>
</protein>
<dbReference type="EMBL" id="CAJNOK010000485">
    <property type="protein sequence ID" value="CAF0756682.1"/>
    <property type="molecule type" value="Genomic_DNA"/>
</dbReference>
<dbReference type="EMBL" id="CAJNOQ010000507">
    <property type="protein sequence ID" value="CAF0809209.1"/>
    <property type="molecule type" value="Genomic_DNA"/>
</dbReference>
<gene>
    <name evidence="3" type="ORF">GPM918_LOCUS3938</name>
    <name evidence="2" type="ORF">OVA965_LOCUS2320</name>
    <name evidence="5" type="ORF">SRO942_LOCUS3938</name>
    <name evidence="4" type="ORF">TMI583_LOCUS2320</name>
</gene>
<dbReference type="Proteomes" id="UP000677228">
    <property type="component" value="Unassembled WGS sequence"/>
</dbReference>
<evidence type="ECO:0000313" key="5">
    <source>
        <dbReference type="EMBL" id="CAF3594768.1"/>
    </source>
</evidence>
<dbReference type="Proteomes" id="UP000663829">
    <property type="component" value="Unassembled WGS sequence"/>
</dbReference>
<evidence type="ECO:0000313" key="3">
    <source>
        <dbReference type="EMBL" id="CAF0809209.1"/>
    </source>
</evidence>
<dbReference type="EMBL" id="CAJOBA010000485">
    <property type="protein sequence ID" value="CAF3535928.1"/>
    <property type="molecule type" value="Genomic_DNA"/>
</dbReference>
<evidence type="ECO:0000313" key="2">
    <source>
        <dbReference type="EMBL" id="CAF0756682.1"/>
    </source>
</evidence>
<evidence type="ECO:0000256" key="1">
    <source>
        <dbReference type="SAM" id="MobiDB-lite"/>
    </source>
</evidence>
<evidence type="ECO:0000313" key="4">
    <source>
        <dbReference type="EMBL" id="CAF3535928.1"/>
    </source>
</evidence>
<sequence length="132" mass="14878">MTNNVTKQTKTFTHIHKNANTIAKSNEIDPQDIQFLTIPGTMIRTLTNRASSFLVTDLPALRCKKPEVMWKPGDPTPIPDGYTRCTTIDAGISNDHGKRSSSRDWSPPKQRDKSSKSSEPSNKTYRCTDKKR</sequence>
<dbReference type="AlphaFoldDB" id="A0A813T8W9"/>
<dbReference type="Proteomes" id="UP000681722">
    <property type="component" value="Unassembled WGS sequence"/>
</dbReference>